<feature type="chain" id="PRO_5043847290" evidence="1">
    <location>
        <begin position="20"/>
        <end position="729"/>
    </location>
</feature>
<keyword evidence="4" id="KW-1185">Reference proteome</keyword>
<evidence type="ECO:0000313" key="4">
    <source>
        <dbReference type="Proteomes" id="UP000678679"/>
    </source>
</evidence>
<feature type="signal peptide" evidence="1">
    <location>
        <begin position="1"/>
        <end position="19"/>
    </location>
</feature>
<dbReference type="GO" id="GO:0004197">
    <property type="term" value="F:cysteine-type endopeptidase activity"/>
    <property type="evidence" value="ECO:0007669"/>
    <property type="project" value="InterPro"/>
</dbReference>
<protein>
    <submittedName>
        <fullName evidence="3">Caspase family protein</fullName>
    </submittedName>
</protein>
<dbReference type="InterPro" id="IPR029030">
    <property type="entry name" value="Caspase-like_dom_sf"/>
</dbReference>
<name>A0AAX1NDN9_9BACT</name>
<dbReference type="Gene3D" id="3.40.50.1460">
    <property type="match status" value="1"/>
</dbReference>
<dbReference type="Proteomes" id="UP000678679">
    <property type="component" value="Chromosome 1"/>
</dbReference>
<evidence type="ECO:0000256" key="1">
    <source>
        <dbReference type="SAM" id="SignalP"/>
    </source>
</evidence>
<dbReference type="PANTHER" id="PTHR48104">
    <property type="entry name" value="METACASPASE-4"/>
    <property type="match status" value="1"/>
</dbReference>
<dbReference type="SUPFAM" id="SSF52129">
    <property type="entry name" value="Caspase-like"/>
    <property type="match status" value="1"/>
</dbReference>
<accession>A0AAX1NDN9</accession>
<dbReference type="Pfam" id="PF00656">
    <property type="entry name" value="Peptidase_C14"/>
    <property type="match status" value="1"/>
</dbReference>
<dbReference type="AlphaFoldDB" id="A0AAX1NDN9"/>
<dbReference type="EMBL" id="CP076132">
    <property type="protein sequence ID" value="QWG03833.1"/>
    <property type="molecule type" value="Genomic_DNA"/>
</dbReference>
<feature type="domain" description="Peptidase C14 caspase" evidence="2">
    <location>
        <begin position="22"/>
        <end position="276"/>
    </location>
</feature>
<proteinExistence type="predicted"/>
<dbReference type="PANTHER" id="PTHR48104:SF30">
    <property type="entry name" value="METACASPASE-1"/>
    <property type="match status" value="1"/>
</dbReference>
<reference evidence="3 4" key="1">
    <citation type="submission" date="2021-05" db="EMBL/GenBank/DDBJ databases">
        <title>Comparative genomic studies on the polysaccharide-degrading batcterial strains of the Flammeovirga genus.</title>
        <authorList>
            <person name="Zewei F."/>
            <person name="Zheng Z."/>
            <person name="Yu L."/>
            <person name="Ruyue G."/>
            <person name="Yanhong M."/>
            <person name="Yuanyuan C."/>
            <person name="Jingyan G."/>
            <person name="Wenjun H."/>
        </authorList>
    </citation>
    <scope>NUCLEOTIDE SEQUENCE [LARGE SCALE GENOMIC DNA]</scope>
    <source>
        <strain evidence="3 4">NBRC:100898</strain>
    </source>
</reference>
<gene>
    <name evidence="3" type="ORF">KMW28_09725</name>
</gene>
<dbReference type="RefSeq" id="WP_169665324.1">
    <property type="nucleotide sequence ID" value="NZ_CP076132.1"/>
</dbReference>
<organism evidence="3 4">
    <name type="scientific">Flammeovirga yaeyamensis</name>
    <dbReference type="NCBI Taxonomy" id="367791"/>
    <lineage>
        <taxon>Bacteria</taxon>
        <taxon>Pseudomonadati</taxon>
        <taxon>Bacteroidota</taxon>
        <taxon>Cytophagia</taxon>
        <taxon>Cytophagales</taxon>
        <taxon>Flammeovirgaceae</taxon>
        <taxon>Flammeovirga</taxon>
    </lineage>
</organism>
<dbReference type="InterPro" id="IPR011600">
    <property type="entry name" value="Pept_C14_caspase"/>
</dbReference>
<keyword evidence="1" id="KW-0732">Signal</keyword>
<sequence length="729" mass="82587">MKSLYCSIILFLFSFSLFAKEKHALIIGIDKYTNSKKARYAEWQDLDGAVNDATSIYDLLKFKYGFNTKNMSLLTSEKQTTKKNIIKNFEELIKVVNKGDDVFIYYAGHGAQIKNSKFYEADKKHEALVPSDVLKTGDYLLDVEINTYFSRILGKGGELVVVFDNCFSGSSSRGKIDLEQLRSRYVPVDDIDLNRSYPKSKNLVEKGALIVSAAQDYQLAKEYKDDRGQSHGVFTYALMKSLQMGSVHESSEDIFKRVNSIILYNSVPRQDPVVEATKERLGKPLFGEVSDSYQGVRVAVIDAENKYKIHIDGGNAIGLVEGAELINQDKDITLEVTELSGINTCFAKLVKGDDNLSEGDLLTVSKWAPFSPDRLKVKVMKMGVTDIDLEAIKSLSQTLNEAGLLAYSPLDEDVSLKVYLTNKGWMGSDIKNEEYDFGKKLPKSSKLVDILHKKVEGKKIFIEVPPSTKVAQSMYSDLNGQPKVEIVASDKDYDYRLIGRFNENNNLEYAWLRAHAHNNSNENPFPDETDWKTDQKIYVLTDYAKRLGNVKGWLVTKVPNNTVNFPYKLGLQRESDQKIITEGALTEGEKYGLVLYNDPNLYLNWKSPDRYIYVFLLESNGEMTLLFPQNHGAVENFTEQICKDDNGDYLSKVMLSDPDLLYIEPPFSTDNILMLSTEKIITDTSIFEQKGVQTRGADDSFDDFMEGDNEDEPANWYLERHTFFGESIK</sequence>
<dbReference type="GO" id="GO:0006508">
    <property type="term" value="P:proteolysis"/>
    <property type="evidence" value="ECO:0007669"/>
    <property type="project" value="InterPro"/>
</dbReference>
<dbReference type="KEGG" id="fya:KMW28_09725"/>
<evidence type="ECO:0000259" key="2">
    <source>
        <dbReference type="Pfam" id="PF00656"/>
    </source>
</evidence>
<evidence type="ECO:0000313" key="3">
    <source>
        <dbReference type="EMBL" id="QWG03833.1"/>
    </source>
</evidence>
<dbReference type="GO" id="GO:0005737">
    <property type="term" value="C:cytoplasm"/>
    <property type="evidence" value="ECO:0007669"/>
    <property type="project" value="TreeGrafter"/>
</dbReference>
<dbReference type="InterPro" id="IPR050452">
    <property type="entry name" value="Metacaspase"/>
</dbReference>